<evidence type="ECO:0000256" key="1">
    <source>
        <dbReference type="ARBA" id="ARBA00004370"/>
    </source>
</evidence>
<sequence>MKEVTWPNAQETRRDTSTVVGTSILMAIFLGCIDWFFQWALQLFA</sequence>
<reference evidence="9 10" key="1">
    <citation type="journal article" date="2015" name="Genome Announc.">
        <title>Expanding the biotechnology potential of lactobacilli through comparative genomics of 213 strains and associated genera.</title>
        <authorList>
            <person name="Sun Z."/>
            <person name="Harris H.M."/>
            <person name="McCann A."/>
            <person name="Guo C."/>
            <person name="Argimon S."/>
            <person name="Zhang W."/>
            <person name="Yang X."/>
            <person name="Jeffery I.B."/>
            <person name="Cooney J.C."/>
            <person name="Kagawa T.F."/>
            <person name="Liu W."/>
            <person name="Song Y."/>
            <person name="Salvetti E."/>
            <person name="Wrobel A."/>
            <person name="Rasinkangas P."/>
            <person name="Parkhill J."/>
            <person name="Rea M.C."/>
            <person name="O'Sullivan O."/>
            <person name="Ritari J."/>
            <person name="Douillard F.P."/>
            <person name="Paul Ross R."/>
            <person name="Yang R."/>
            <person name="Briner A.E."/>
            <person name="Felis G.E."/>
            <person name="de Vos W.M."/>
            <person name="Barrangou R."/>
            <person name="Klaenhammer T.R."/>
            <person name="Caufield P.W."/>
            <person name="Cui Y."/>
            <person name="Zhang H."/>
            <person name="O'Toole P.W."/>
        </authorList>
    </citation>
    <scope>NUCLEOTIDE SEQUENCE [LARGE SCALE GENOMIC DNA]</scope>
    <source>
        <strain evidence="9 10">DSM 24302</strain>
    </source>
</reference>
<evidence type="ECO:0000256" key="5">
    <source>
        <dbReference type="ARBA" id="ARBA00022989"/>
    </source>
</evidence>
<dbReference type="GO" id="GO:0016020">
    <property type="term" value="C:membrane"/>
    <property type="evidence" value="ECO:0007669"/>
    <property type="project" value="UniProtKB-SubCell"/>
</dbReference>
<evidence type="ECO:0000313" key="9">
    <source>
        <dbReference type="EMBL" id="KRM93415.1"/>
    </source>
</evidence>
<dbReference type="STRING" id="1423802.FC56_GL000127"/>
<organism evidence="9 10">
    <name type="scientific">Lentilactobacillus senioris DSM 24302 = JCM 17472</name>
    <dbReference type="NCBI Taxonomy" id="1423802"/>
    <lineage>
        <taxon>Bacteria</taxon>
        <taxon>Bacillati</taxon>
        <taxon>Bacillota</taxon>
        <taxon>Bacilli</taxon>
        <taxon>Lactobacillales</taxon>
        <taxon>Lactobacillaceae</taxon>
        <taxon>Lentilactobacillus</taxon>
    </lineage>
</organism>
<keyword evidence="3 8" id="KW-0812">Transmembrane</keyword>
<dbReference type="Gene3D" id="1.20.5.1030">
    <property type="entry name" value="Preprotein translocase secy subunit"/>
    <property type="match status" value="1"/>
</dbReference>
<dbReference type="InterPro" id="IPR005807">
    <property type="entry name" value="SecE_bac"/>
</dbReference>
<dbReference type="GO" id="GO:0006605">
    <property type="term" value="P:protein targeting"/>
    <property type="evidence" value="ECO:0007669"/>
    <property type="project" value="InterPro"/>
</dbReference>
<name>A0A0R2CPG1_9LACO</name>
<feature type="transmembrane region" description="Helical" evidence="8">
    <location>
        <begin position="20"/>
        <end position="41"/>
    </location>
</feature>
<keyword evidence="4" id="KW-0653">Protein transport</keyword>
<evidence type="ECO:0000256" key="3">
    <source>
        <dbReference type="ARBA" id="ARBA00022692"/>
    </source>
</evidence>
<accession>A0A0R2CPG1</accession>
<dbReference type="PROSITE" id="PS51257">
    <property type="entry name" value="PROKAR_LIPOPROTEIN"/>
    <property type="match status" value="1"/>
</dbReference>
<dbReference type="NCBIfam" id="TIGR00964">
    <property type="entry name" value="secE_bact"/>
    <property type="match status" value="1"/>
</dbReference>
<keyword evidence="5 8" id="KW-1133">Transmembrane helix</keyword>
<gene>
    <name evidence="9" type="ORF">FC56_GL000127</name>
</gene>
<dbReference type="GO" id="GO:0008320">
    <property type="term" value="F:protein transmembrane transporter activity"/>
    <property type="evidence" value="ECO:0007669"/>
    <property type="project" value="InterPro"/>
</dbReference>
<dbReference type="Pfam" id="PF00584">
    <property type="entry name" value="SecE"/>
    <property type="match status" value="1"/>
</dbReference>
<keyword evidence="6" id="KW-0811">Translocation</keyword>
<keyword evidence="2" id="KW-0813">Transport</keyword>
<dbReference type="EMBL" id="AYZR01000008">
    <property type="protein sequence ID" value="KRM93415.1"/>
    <property type="molecule type" value="Genomic_DNA"/>
</dbReference>
<dbReference type="InterPro" id="IPR001901">
    <property type="entry name" value="Translocase_SecE/Sec61-g"/>
</dbReference>
<evidence type="ECO:0000256" key="4">
    <source>
        <dbReference type="ARBA" id="ARBA00022927"/>
    </source>
</evidence>
<evidence type="ECO:0000256" key="8">
    <source>
        <dbReference type="SAM" id="Phobius"/>
    </source>
</evidence>
<dbReference type="GO" id="GO:0006886">
    <property type="term" value="P:intracellular protein transport"/>
    <property type="evidence" value="ECO:0007669"/>
    <property type="project" value="InterPro"/>
</dbReference>
<evidence type="ECO:0000256" key="6">
    <source>
        <dbReference type="ARBA" id="ARBA00023010"/>
    </source>
</evidence>
<protein>
    <recommendedName>
        <fullName evidence="11">Preprotein translocase subunit SecE</fullName>
    </recommendedName>
</protein>
<keyword evidence="7 8" id="KW-0472">Membrane</keyword>
<dbReference type="Proteomes" id="UP000051256">
    <property type="component" value="Unassembled WGS sequence"/>
</dbReference>
<dbReference type="GO" id="GO:0009306">
    <property type="term" value="P:protein secretion"/>
    <property type="evidence" value="ECO:0007669"/>
    <property type="project" value="InterPro"/>
</dbReference>
<evidence type="ECO:0000313" key="10">
    <source>
        <dbReference type="Proteomes" id="UP000051256"/>
    </source>
</evidence>
<proteinExistence type="predicted"/>
<evidence type="ECO:0008006" key="11">
    <source>
        <dbReference type="Google" id="ProtNLM"/>
    </source>
</evidence>
<comment type="subcellular location">
    <subcellularLocation>
        <location evidence="1">Membrane</location>
    </subcellularLocation>
</comment>
<evidence type="ECO:0000256" key="2">
    <source>
        <dbReference type="ARBA" id="ARBA00022448"/>
    </source>
</evidence>
<evidence type="ECO:0000256" key="7">
    <source>
        <dbReference type="ARBA" id="ARBA00023136"/>
    </source>
</evidence>
<keyword evidence="10" id="KW-1185">Reference proteome</keyword>
<dbReference type="InterPro" id="IPR038379">
    <property type="entry name" value="SecE_sf"/>
</dbReference>
<dbReference type="PATRIC" id="fig|1423802.4.peg.129"/>
<comment type="caution">
    <text evidence="9">The sequence shown here is derived from an EMBL/GenBank/DDBJ whole genome shotgun (WGS) entry which is preliminary data.</text>
</comment>
<dbReference type="AlphaFoldDB" id="A0A0R2CPG1"/>